<accession>A0A1L3MRY0</accession>
<evidence type="ECO:0000256" key="1">
    <source>
        <dbReference type="ARBA" id="ARBA00011738"/>
    </source>
</evidence>
<dbReference type="AlphaFoldDB" id="A0A1L3MRY0"/>
<organism evidence="3 4">
    <name type="scientific">Bacillus weihaiensis</name>
    <dbReference type="NCBI Taxonomy" id="1547283"/>
    <lineage>
        <taxon>Bacteria</taxon>
        <taxon>Bacillati</taxon>
        <taxon>Bacillota</taxon>
        <taxon>Bacilli</taxon>
        <taxon>Bacillales</taxon>
        <taxon>Bacillaceae</taxon>
        <taxon>Bacillus</taxon>
    </lineage>
</organism>
<reference evidence="3 4" key="1">
    <citation type="journal article" date="2016" name="Sci. Rep.">
        <title>Complete genome sequence and transcriptomic analysis of a novel marine strain Bacillus weihaiensis reveals the mechanism of brown algae degradation.</title>
        <authorList>
            <person name="Zhu Y."/>
            <person name="Chen P."/>
            <person name="Bao Y."/>
            <person name="Men Y."/>
            <person name="Zeng Y."/>
            <person name="Yang J."/>
            <person name="Sun J."/>
            <person name="Sun Y."/>
        </authorList>
    </citation>
    <scope>NUCLEOTIDE SEQUENCE [LARGE SCALE GENOMIC DNA]</scope>
    <source>
        <strain evidence="3 4">Alg07</strain>
    </source>
</reference>
<dbReference type="InterPro" id="IPR013097">
    <property type="entry name" value="Dabb"/>
</dbReference>
<keyword evidence="4" id="KW-1185">Reference proteome</keyword>
<dbReference type="KEGG" id="bwh:A9C19_10180"/>
<proteinExistence type="predicted"/>
<dbReference type="PANTHER" id="PTHR33178">
    <property type="match status" value="1"/>
</dbReference>
<dbReference type="PROSITE" id="PS51502">
    <property type="entry name" value="S_R_A_B_BARREL"/>
    <property type="match status" value="1"/>
</dbReference>
<dbReference type="Gene3D" id="3.30.70.100">
    <property type="match status" value="1"/>
</dbReference>
<name>A0A1L3MRY0_9BACI</name>
<evidence type="ECO:0000313" key="4">
    <source>
        <dbReference type="Proteomes" id="UP000181936"/>
    </source>
</evidence>
<dbReference type="RefSeq" id="WP_072579880.1">
    <property type="nucleotide sequence ID" value="NZ_CP016020.1"/>
</dbReference>
<dbReference type="STRING" id="1547283.A9C19_10180"/>
<dbReference type="EMBL" id="CP016020">
    <property type="protein sequence ID" value="APH05087.1"/>
    <property type="molecule type" value="Genomic_DNA"/>
</dbReference>
<dbReference type="OrthoDB" id="9808130at2"/>
<evidence type="ECO:0000313" key="3">
    <source>
        <dbReference type="EMBL" id="APH05087.1"/>
    </source>
</evidence>
<dbReference type="SUPFAM" id="SSF54909">
    <property type="entry name" value="Dimeric alpha+beta barrel"/>
    <property type="match status" value="1"/>
</dbReference>
<feature type="domain" description="Stress-response A/B barrel" evidence="2">
    <location>
        <begin position="2"/>
        <end position="95"/>
    </location>
</feature>
<dbReference type="Pfam" id="PF07876">
    <property type="entry name" value="Dabb"/>
    <property type="match status" value="1"/>
</dbReference>
<protein>
    <submittedName>
        <fullName evidence="3">Stress protein</fullName>
    </submittedName>
</protein>
<dbReference type="SMART" id="SM00886">
    <property type="entry name" value="Dabb"/>
    <property type="match status" value="1"/>
</dbReference>
<dbReference type="Proteomes" id="UP000181936">
    <property type="component" value="Chromosome"/>
</dbReference>
<sequence>MVEHIVLCTFSEQTTDDQKKEAISRLKALKEEIPGIIDIQAGMNFSDRNKGYEVGLTVRFDDREALEVYGPHPKHQAVLAYLKEIGITDLICVDFDC</sequence>
<comment type="subunit">
    <text evidence="1">Homodimer.</text>
</comment>
<dbReference type="PANTHER" id="PTHR33178:SF10">
    <property type="entry name" value="STRESS-RESPONSE A_B BARREL DOMAIN-CONTAINING PROTEIN"/>
    <property type="match status" value="1"/>
</dbReference>
<evidence type="ECO:0000259" key="2">
    <source>
        <dbReference type="PROSITE" id="PS51502"/>
    </source>
</evidence>
<dbReference type="InterPro" id="IPR011008">
    <property type="entry name" value="Dimeric_a/b-barrel"/>
</dbReference>
<dbReference type="InterPro" id="IPR044662">
    <property type="entry name" value="HS1/DABB1-like"/>
</dbReference>
<gene>
    <name evidence="3" type="ORF">A9C19_10180</name>
</gene>